<evidence type="ECO:0000256" key="2">
    <source>
        <dbReference type="ARBA" id="ARBA00022840"/>
    </source>
</evidence>
<reference evidence="5" key="1">
    <citation type="submission" date="2017-04" db="EMBL/GenBank/DDBJ databases">
        <title>Function of individual gut microbiota members based on whole genome sequencing of pure cultures obtained from chicken caecum.</title>
        <authorList>
            <person name="Medvecky M."/>
            <person name="Cejkova D."/>
            <person name="Polansky O."/>
            <person name="Karasova D."/>
            <person name="Kubasova T."/>
            <person name="Cizek A."/>
            <person name="Rychlik I."/>
        </authorList>
    </citation>
    <scope>NUCLEOTIDE SEQUENCE [LARGE SCALE GENOMIC DNA]</scope>
    <source>
        <strain evidence="5">An273</strain>
    </source>
</reference>
<organism evidence="4 5">
    <name type="scientific">Candidatus Avelusimicrobium gallicola</name>
    <dbReference type="NCBI Taxonomy" id="2562704"/>
    <lineage>
        <taxon>Bacteria</taxon>
        <taxon>Pseudomonadati</taxon>
        <taxon>Elusimicrobiota</taxon>
        <taxon>Elusimicrobia</taxon>
        <taxon>Elusimicrobiales</taxon>
        <taxon>Elusimicrobiaceae</taxon>
        <taxon>Candidatus Avelusimicrobium</taxon>
    </lineage>
</organism>
<evidence type="ECO:0000313" key="5">
    <source>
        <dbReference type="Proteomes" id="UP000196368"/>
    </source>
</evidence>
<dbReference type="GO" id="GO:0016887">
    <property type="term" value="F:ATP hydrolysis activity"/>
    <property type="evidence" value="ECO:0007669"/>
    <property type="project" value="InterPro"/>
</dbReference>
<protein>
    <recommendedName>
        <fullName evidence="3">AAA+ ATPase domain-containing protein</fullName>
    </recommendedName>
</protein>
<evidence type="ECO:0000259" key="3">
    <source>
        <dbReference type="SMART" id="SM00382"/>
    </source>
</evidence>
<feature type="domain" description="AAA+ ATPase" evidence="3">
    <location>
        <begin position="240"/>
        <end position="374"/>
    </location>
</feature>
<dbReference type="Pfam" id="PF00004">
    <property type="entry name" value="AAA"/>
    <property type="match status" value="1"/>
</dbReference>
<dbReference type="InterPro" id="IPR050168">
    <property type="entry name" value="AAA_ATPase_domain"/>
</dbReference>
<dbReference type="OrthoDB" id="9802352at2"/>
<keyword evidence="2" id="KW-0067">ATP-binding</keyword>
<evidence type="ECO:0000256" key="1">
    <source>
        <dbReference type="ARBA" id="ARBA00022741"/>
    </source>
</evidence>
<dbReference type="GO" id="GO:0005524">
    <property type="term" value="F:ATP binding"/>
    <property type="evidence" value="ECO:0007669"/>
    <property type="project" value="UniProtKB-KW"/>
</dbReference>
<dbReference type="SMART" id="SM00382">
    <property type="entry name" value="AAA"/>
    <property type="match status" value="1"/>
</dbReference>
<dbReference type="Gene3D" id="1.10.8.60">
    <property type="match status" value="1"/>
</dbReference>
<name>A0A1Y4DEZ0_9BACT</name>
<dbReference type="Proteomes" id="UP000196368">
    <property type="component" value="Unassembled WGS sequence"/>
</dbReference>
<sequence>MFVPWFPKRYLLNSDISISRLVFAGPNWQIYKLGDGRNLLVVVTDLAQKWANLGLLGISVWRSVSFGGKNYQFIVSSDKYVLRPTNHDVAIADKTEALAFANSLRETRKLVPDIPLDNSIYVEQYARLLPLAETIDNSDDGLLLGTCLTGGVPVSIKAIRRLQNLTPYLSREDLHEIAQVAGVGIAKTLQRDPTDTESHKNHLLDCFSLPGATYLEQFFYENVIDIAFHPEKYEPLGISFPSPIVLYGAPGTGKTFAVEQLATFLDWPVFSVDSSSVGSPYIHQTSKKISEVFEKACSAAPSILVIDEMEAYLSNRDGAQEYKIEEIGEFLRLIPEASNHKVLVIGITNLLEKIDPAILRTGRFDHKIEVKMPDAKDIENMFRSAFEKLPVDQNIQAGEIISALIGKSRSDVAFVIKEAARLTAFKGKKQITQQELNEALHSGHFLYENNKRTIGFRP</sequence>
<dbReference type="InterPro" id="IPR027417">
    <property type="entry name" value="P-loop_NTPase"/>
</dbReference>
<dbReference type="AlphaFoldDB" id="A0A1Y4DEZ0"/>
<dbReference type="SUPFAM" id="SSF52540">
    <property type="entry name" value="P-loop containing nucleoside triphosphate hydrolases"/>
    <property type="match status" value="1"/>
</dbReference>
<dbReference type="PANTHER" id="PTHR23077">
    <property type="entry name" value="AAA-FAMILY ATPASE"/>
    <property type="match status" value="1"/>
</dbReference>
<dbReference type="CDD" id="cd19481">
    <property type="entry name" value="RecA-like_protease"/>
    <property type="match status" value="1"/>
</dbReference>
<dbReference type="Gene3D" id="3.40.50.300">
    <property type="entry name" value="P-loop containing nucleotide triphosphate hydrolases"/>
    <property type="match status" value="1"/>
</dbReference>
<dbReference type="GO" id="GO:0005737">
    <property type="term" value="C:cytoplasm"/>
    <property type="evidence" value="ECO:0007669"/>
    <property type="project" value="TreeGrafter"/>
</dbReference>
<proteinExistence type="predicted"/>
<dbReference type="EMBL" id="NFJD01000001">
    <property type="protein sequence ID" value="OUO57485.1"/>
    <property type="molecule type" value="Genomic_DNA"/>
</dbReference>
<dbReference type="InterPro" id="IPR003593">
    <property type="entry name" value="AAA+_ATPase"/>
</dbReference>
<accession>A0A1Y4DEZ0</accession>
<comment type="caution">
    <text evidence="4">The sequence shown here is derived from an EMBL/GenBank/DDBJ whole genome shotgun (WGS) entry which is preliminary data.</text>
</comment>
<dbReference type="InterPro" id="IPR003959">
    <property type="entry name" value="ATPase_AAA_core"/>
</dbReference>
<keyword evidence="1" id="KW-0547">Nucleotide-binding</keyword>
<dbReference type="PANTHER" id="PTHR23077:SF27">
    <property type="entry name" value="ATPASE FAMILY GENE 2 PROTEIN HOMOLOG A"/>
    <property type="match status" value="1"/>
</dbReference>
<gene>
    <name evidence="4" type="ORF">B5F75_01560</name>
</gene>
<keyword evidence="5" id="KW-1185">Reference proteome</keyword>
<evidence type="ECO:0000313" key="4">
    <source>
        <dbReference type="EMBL" id="OUO57485.1"/>
    </source>
</evidence>
<dbReference type="RefSeq" id="WP_087286896.1">
    <property type="nucleotide sequence ID" value="NZ_NFJD01000001.1"/>
</dbReference>